<dbReference type="PRINTS" id="PR01438">
    <property type="entry name" value="UNVRSLSTRESS"/>
</dbReference>
<dbReference type="PANTHER" id="PTHR46553">
    <property type="entry name" value="ADENINE NUCLEOTIDE ALPHA HYDROLASES-LIKE SUPERFAMILY PROTEIN"/>
    <property type="match status" value="1"/>
</dbReference>
<dbReference type="Pfam" id="PF00582">
    <property type="entry name" value="Usp"/>
    <property type="match status" value="2"/>
</dbReference>
<evidence type="ECO:0000256" key="1">
    <source>
        <dbReference type="ARBA" id="ARBA00008791"/>
    </source>
</evidence>
<gene>
    <name evidence="3" type="ORF">GCM10017559_03930</name>
</gene>
<feature type="domain" description="UspA" evidence="2">
    <location>
        <begin position="7"/>
        <end position="137"/>
    </location>
</feature>
<organism evidence="3 4">
    <name type="scientific">Streptosporangium longisporum</name>
    <dbReference type="NCBI Taxonomy" id="46187"/>
    <lineage>
        <taxon>Bacteria</taxon>
        <taxon>Bacillati</taxon>
        <taxon>Actinomycetota</taxon>
        <taxon>Actinomycetes</taxon>
        <taxon>Streptosporangiales</taxon>
        <taxon>Streptosporangiaceae</taxon>
        <taxon>Streptosporangium</taxon>
    </lineage>
</organism>
<dbReference type="PANTHER" id="PTHR46553:SF3">
    <property type="entry name" value="ADENINE NUCLEOTIDE ALPHA HYDROLASES-LIKE SUPERFAMILY PROTEIN"/>
    <property type="match status" value="1"/>
</dbReference>
<dbReference type="Proteomes" id="UP001499930">
    <property type="component" value="Unassembled WGS sequence"/>
</dbReference>
<dbReference type="EMBL" id="BAAAWD010000002">
    <property type="protein sequence ID" value="GAA2987363.1"/>
    <property type="molecule type" value="Genomic_DNA"/>
</dbReference>
<name>A0ABN3XRJ2_9ACTN</name>
<accession>A0ABN3XRJ2</accession>
<feature type="domain" description="UspA" evidence="2">
    <location>
        <begin position="151"/>
        <end position="273"/>
    </location>
</feature>
<dbReference type="InterPro" id="IPR006015">
    <property type="entry name" value="Universal_stress_UspA"/>
</dbReference>
<dbReference type="SUPFAM" id="SSF52402">
    <property type="entry name" value="Adenine nucleotide alpha hydrolases-like"/>
    <property type="match status" value="2"/>
</dbReference>
<comment type="similarity">
    <text evidence="1">Belongs to the universal stress protein A family.</text>
</comment>
<sequence length="302" mass="31640">MAGICEVVVGYDGSDFSMQALEWAMDEAELGRVPLRVVHAWRWPYGEADEGARLHLRRAAEHVLYDGAECARACSAVAVVGTDLYEGGATERLVELSESAAVVVVGSRGMGALARAVVGSVAEGVAAYARCPVIVVRGPGPIPVPRERGEVVVGVGGDTRDGVIEFAFREAAMRRLGLVAVRAGQLQPLVREGRVAMDAAEDVLAGRLEPWRIACPEVDVRMCFAATSAKDLLVDASRGASVVVVGGGREHGRLGSVCRSVLQHGFCPVAVVPVGWEGSPREGVALSGSDVFGEGEARVVEG</sequence>
<evidence type="ECO:0000313" key="4">
    <source>
        <dbReference type="Proteomes" id="UP001499930"/>
    </source>
</evidence>
<evidence type="ECO:0000259" key="2">
    <source>
        <dbReference type="Pfam" id="PF00582"/>
    </source>
</evidence>
<dbReference type="InterPro" id="IPR014729">
    <property type="entry name" value="Rossmann-like_a/b/a_fold"/>
</dbReference>
<evidence type="ECO:0000313" key="3">
    <source>
        <dbReference type="EMBL" id="GAA2987363.1"/>
    </source>
</evidence>
<protein>
    <submittedName>
        <fullName evidence="3">Universal stress protein</fullName>
    </submittedName>
</protein>
<dbReference type="InterPro" id="IPR006016">
    <property type="entry name" value="UspA"/>
</dbReference>
<comment type="caution">
    <text evidence="3">The sequence shown here is derived from an EMBL/GenBank/DDBJ whole genome shotgun (WGS) entry which is preliminary data.</text>
</comment>
<keyword evidence="4" id="KW-1185">Reference proteome</keyword>
<dbReference type="Gene3D" id="3.40.50.620">
    <property type="entry name" value="HUPs"/>
    <property type="match status" value="2"/>
</dbReference>
<reference evidence="3 4" key="1">
    <citation type="journal article" date="2019" name="Int. J. Syst. Evol. Microbiol.">
        <title>The Global Catalogue of Microorganisms (GCM) 10K type strain sequencing project: providing services to taxonomists for standard genome sequencing and annotation.</title>
        <authorList>
            <consortium name="The Broad Institute Genomics Platform"/>
            <consortium name="The Broad Institute Genome Sequencing Center for Infectious Disease"/>
            <person name="Wu L."/>
            <person name="Ma J."/>
        </authorList>
    </citation>
    <scope>NUCLEOTIDE SEQUENCE [LARGE SCALE GENOMIC DNA]</scope>
    <source>
        <strain evidence="3 4">JCM 3106</strain>
    </source>
</reference>
<proteinExistence type="inferred from homology"/>
<dbReference type="RefSeq" id="WP_344887567.1">
    <property type="nucleotide sequence ID" value="NZ_BAAAWD010000002.1"/>
</dbReference>